<comment type="caution">
    <text evidence="1">The sequence shown here is derived from an EMBL/GenBank/DDBJ whole genome shotgun (WGS) entry which is preliminary data.</text>
</comment>
<gene>
    <name evidence="1" type="ORF">HMPREF1324_2129</name>
</gene>
<name>I0UU08_9MICC</name>
<dbReference type="EMBL" id="AJJQ01000023">
    <property type="protein sequence ID" value="EID51361.1"/>
    <property type="molecule type" value="Genomic_DNA"/>
</dbReference>
<dbReference type="Proteomes" id="UP000004863">
    <property type="component" value="Unassembled WGS sequence"/>
</dbReference>
<evidence type="ECO:0000313" key="1">
    <source>
        <dbReference type="EMBL" id="EID51361.1"/>
    </source>
</evidence>
<reference evidence="1" key="1">
    <citation type="submission" date="2012-03" db="EMBL/GenBank/DDBJ databases">
        <authorList>
            <person name="Durkin A.S."/>
            <person name="McCorrison J."/>
            <person name="Torralba M."/>
            <person name="Gillis M."/>
            <person name="Methe B."/>
            <person name="Sutton G."/>
            <person name="Nelson K.E."/>
        </authorList>
    </citation>
    <scope>NUCLEOTIDE SEQUENCE [LARGE SCALE GENOMIC DNA]</scope>
    <source>
        <strain evidence="1">F0474</strain>
    </source>
</reference>
<sequence length="70" mass="7846">MVLCGLCRRSLSERLTGSIAFLWGWRQHIDVFSNGENAKPACQMVTVAYVFPVPLMNVPLHNNLFANIPT</sequence>
<accession>I0UU08</accession>
<evidence type="ECO:0000313" key="2">
    <source>
        <dbReference type="Proteomes" id="UP000004863"/>
    </source>
</evidence>
<proteinExistence type="predicted"/>
<dbReference type="AlphaFoldDB" id="I0UU08"/>
<organism evidence="1 2">
    <name type="scientific">Rothia aeria F0474</name>
    <dbReference type="NCBI Taxonomy" id="1125724"/>
    <lineage>
        <taxon>Bacteria</taxon>
        <taxon>Bacillati</taxon>
        <taxon>Actinomycetota</taxon>
        <taxon>Actinomycetes</taxon>
        <taxon>Micrococcales</taxon>
        <taxon>Micrococcaceae</taxon>
        <taxon>Rothia</taxon>
    </lineage>
</organism>
<protein>
    <submittedName>
        <fullName evidence="1">Uncharacterized protein</fullName>
    </submittedName>
</protein>
<keyword evidence="2" id="KW-1185">Reference proteome</keyword>